<keyword evidence="1" id="KW-1133">Transmembrane helix</keyword>
<evidence type="ECO:0000313" key="2">
    <source>
        <dbReference type="EMBL" id="REG76891.1"/>
    </source>
</evidence>
<name>A0A3E0D4Q4_9BACT</name>
<accession>A0A3E0D4Q4</accession>
<dbReference type="AlphaFoldDB" id="A0A3E0D4Q4"/>
<sequence>MEVILKWCSKSVFIYHKVTKKTKARFLFSFDSLWFILFTGCFISDFDHSVASFWKS</sequence>
<comment type="caution">
    <text evidence="2">The sequence shown here is derived from an EMBL/GenBank/DDBJ whole genome shotgun (WGS) entry which is preliminary data.</text>
</comment>
<feature type="transmembrane region" description="Helical" evidence="1">
    <location>
        <begin position="26"/>
        <end position="46"/>
    </location>
</feature>
<dbReference type="Proteomes" id="UP000256405">
    <property type="component" value="Unassembled WGS sequence"/>
</dbReference>
<proteinExistence type="predicted"/>
<evidence type="ECO:0000256" key="1">
    <source>
        <dbReference type="SAM" id="Phobius"/>
    </source>
</evidence>
<protein>
    <submittedName>
        <fullName evidence="2">Uncharacterized protein</fullName>
    </submittedName>
</protein>
<keyword evidence="1" id="KW-0812">Transmembrane</keyword>
<keyword evidence="1" id="KW-0472">Membrane</keyword>
<keyword evidence="3" id="KW-1185">Reference proteome</keyword>
<evidence type="ECO:0000313" key="3">
    <source>
        <dbReference type="Proteomes" id="UP000256405"/>
    </source>
</evidence>
<reference evidence="2 3" key="1">
    <citation type="submission" date="2018-08" db="EMBL/GenBank/DDBJ databases">
        <title>Genomic Encyclopedia of Archaeal and Bacterial Type Strains, Phase II (KMG-II): from individual species to whole genera.</title>
        <authorList>
            <person name="Goeker M."/>
        </authorList>
    </citation>
    <scope>NUCLEOTIDE SEQUENCE [LARGE SCALE GENOMIC DNA]</scope>
    <source>
        <strain evidence="2 3">DSM 15986</strain>
    </source>
</reference>
<organism evidence="2 3">
    <name type="scientific">Algoriphagus antarcticus</name>
    <dbReference type="NCBI Taxonomy" id="238540"/>
    <lineage>
        <taxon>Bacteria</taxon>
        <taxon>Pseudomonadati</taxon>
        <taxon>Bacteroidota</taxon>
        <taxon>Cytophagia</taxon>
        <taxon>Cytophagales</taxon>
        <taxon>Cyclobacteriaceae</taxon>
        <taxon>Algoriphagus</taxon>
    </lineage>
</organism>
<dbReference type="EMBL" id="QUNF01000053">
    <property type="protein sequence ID" value="REG76891.1"/>
    <property type="molecule type" value="Genomic_DNA"/>
</dbReference>
<gene>
    <name evidence="2" type="ORF">C8N25_1532</name>
</gene>